<dbReference type="EMBL" id="LR796351">
    <property type="protein sequence ID" value="CAB4139655.1"/>
    <property type="molecule type" value="Genomic_DNA"/>
</dbReference>
<evidence type="ECO:0000313" key="1">
    <source>
        <dbReference type="EMBL" id="CAB4139655.1"/>
    </source>
</evidence>
<dbReference type="Pfam" id="PF09979">
    <property type="entry name" value="DUF2213"/>
    <property type="match status" value="1"/>
</dbReference>
<reference evidence="1" key="1">
    <citation type="submission" date="2020-04" db="EMBL/GenBank/DDBJ databases">
        <authorList>
            <person name="Chiriac C."/>
            <person name="Salcher M."/>
            <person name="Ghai R."/>
            <person name="Kavagutti S V."/>
        </authorList>
    </citation>
    <scope>NUCLEOTIDE SEQUENCE</scope>
</reference>
<proteinExistence type="predicted"/>
<accession>A0A6J5LYN8</accession>
<sequence>MQTRFDRSAFKMKKTKEGYIAGKAVVTRTGVFEYLNNDGTKRLELRHPDEVLKPESLDTLKLKPVTNNHPSEIVNVNNADKYSVGSTGENVEVDGQNIVVTFTVNNKDAVVAIEGNKKRELSLGYTLDLIQEDGIYNGEVYT</sequence>
<protein>
    <submittedName>
        <fullName evidence="1">Uncharacterized conserved protein UCP029215</fullName>
    </submittedName>
</protein>
<gene>
    <name evidence="1" type="ORF">UFOVP338_75</name>
</gene>
<organism evidence="1">
    <name type="scientific">uncultured Caudovirales phage</name>
    <dbReference type="NCBI Taxonomy" id="2100421"/>
    <lineage>
        <taxon>Viruses</taxon>
        <taxon>Duplodnaviria</taxon>
        <taxon>Heunggongvirae</taxon>
        <taxon>Uroviricota</taxon>
        <taxon>Caudoviricetes</taxon>
        <taxon>Peduoviridae</taxon>
        <taxon>Maltschvirus</taxon>
        <taxon>Maltschvirus maltsch</taxon>
    </lineage>
</organism>
<feature type="non-terminal residue" evidence="1">
    <location>
        <position position="142"/>
    </location>
</feature>
<name>A0A6J5LYN8_9CAUD</name>
<dbReference type="InterPro" id="IPR016913">
    <property type="entry name" value="UCP029215"/>
</dbReference>